<evidence type="ECO:0000313" key="4">
    <source>
        <dbReference type="EMBL" id="KAH0911781.1"/>
    </source>
</evidence>
<proteinExistence type="predicted"/>
<dbReference type="PANTHER" id="PTHR34785">
    <property type="entry name" value="ECA1 GAMETOGENESIS RELATED FAMILY PROTEIN-RELATED"/>
    <property type="match status" value="1"/>
</dbReference>
<feature type="non-terminal residue" evidence="4">
    <location>
        <position position="1"/>
    </location>
</feature>
<accession>A0ABQ8C5X8</accession>
<dbReference type="EMBL" id="JAGKQM010000009">
    <property type="protein sequence ID" value="KAH0911781.1"/>
    <property type="molecule type" value="Genomic_DNA"/>
</dbReference>
<dbReference type="Proteomes" id="UP000824890">
    <property type="component" value="Unassembled WGS sequence"/>
</dbReference>
<dbReference type="Pfam" id="PF05617">
    <property type="entry name" value="Prolamin_like"/>
    <property type="match status" value="1"/>
</dbReference>
<keyword evidence="1" id="KW-0732">Signal</keyword>
<keyword evidence="5" id="KW-1185">Reference proteome</keyword>
<comment type="caution">
    <text evidence="4">The sequence shown here is derived from an EMBL/GenBank/DDBJ whole genome shotgun (WGS) entry which is preliminary data.</text>
</comment>
<dbReference type="InterPro" id="IPR008502">
    <property type="entry name" value="Prolamin-like"/>
</dbReference>
<sequence length="265" mass="28956">IIGPKNHFIEITATRYPYHVLQLRNISRFQISLTMVKSIIVIVVAICLLSLPNPTVGSQKKPWPMPSDLANHNGKFGDSKVSWACSESSDPNSPPSPPGSFPTIPNIPGIPNIPQIPIPQIPAIPNIPIPQIPGIPNIPIPQIPQIPGIPNIPIPQIPGIPNIPIPQFPEIPNIPGLPNIPSLGGSFSPELEKCLTGDKSKGSEKCFSQVFSSWADNDLSLDKECCEIVLNMDKKCNGHLHMMFKSHFFAPLLQYSCHIKHAKKN</sequence>
<evidence type="ECO:0000256" key="1">
    <source>
        <dbReference type="ARBA" id="ARBA00022729"/>
    </source>
</evidence>
<feature type="domain" description="Prolamin-like" evidence="3">
    <location>
        <begin position="200"/>
        <end position="257"/>
    </location>
</feature>
<organism evidence="4 5">
    <name type="scientific">Brassica napus</name>
    <name type="common">Rape</name>
    <dbReference type="NCBI Taxonomy" id="3708"/>
    <lineage>
        <taxon>Eukaryota</taxon>
        <taxon>Viridiplantae</taxon>
        <taxon>Streptophyta</taxon>
        <taxon>Embryophyta</taxon>
        <taxon>Tracheophyta</taxon>
        <taxon>Spermatophyta</taxon>
        <taxon>Magnoliopsida</taxon>
        <taxon>eudicotyledons</taxon>
        <taxon>Gunneridae</taxon>
        <taxon>Pentapetalae</taxon>
        <taxon>rosids</taxon>
        <taxon>malvids</taxon>
        <taxon>Brassicales</taxon>
        <taxon>Brassicaceae</taxon>
        <taxon>Brassiceae</taxon>
        <taxon>Brassica</taxon>
    </lineage>
</organism>
<gene>
    <name evidence="4" type="ORF">HID58_035102</name>
</gene>
<evidence type="ECO:0000259" key="3">
    <source>
        <dbReference type="Pfam" id="PF05617"/>
    </source>
</evidence>
<dbReference type="PANTHER" id="PTHR34785:SF3">
    <property type="entry name" value="ECA1 GAMETOGENESIS RELATED FAMILY PROTEIN-RELATED"/>
    <property type="match status" value="1"/>
</dbReference>
<evidence type="ECO:0000313" key="5">
    <source>
        <dbReference type="Proteomes" id="UP000824890"/>
    </source>
</evidence>
<reference evidence="4 5" key="1">
    <citation type="submission" date="2021-05" db="EMBL/GenBank/DDBJ databases">
        <title>Genome Assembly of Synthetic Allotetraploid Brassica napus Reveals Homoeologous Exchanges between Subgenomes.</title>
        <authorList>
            <person name="Davis J.T."/>
        </authorList>
    </citation>
    <scope>NUCLEOTIDE SEQUENCE [LARGE SCALE GENOMIC DNA]</scope>
    <source>
        <strain evidence="5">cv. Da-Ae</strain>
        <tissue evidence="4">Seedling</tissue>
    </source>
</reference>
<name>A0ABQ8C5X8_BRANA</name>
<feature type="region of interest" description="Disordered" evidence="2">
    <location>
        <begin position="80"/>
        <end position="104"/>
    </location>
</feature>
<evidence type="ECO:0000256" key="2">
    <source>
        <dbReference type="SAM" id="MobiDB-lite"/>
    </source>
</evidence>
<protein>
    <recommendedName>
        <fullName evidence="3">Prolamin-like domain-containing protein</fullName>
    </recommendedName>
</protein>